<feature type="transmembrane region" description="Helical" evidence="1">
    <location>
        <begin position="25"/>
        <end position="46"/>
    </location>
</feature>
<keyword evidence="1" id="KW-0812">Transmembrane</keyword>
<proteinExistence type="predicted"/>
<comment type="caution">
    <text evidence="2">The sequence shown here is derived from an EMBL/GenBank/DDBJ whole genome shotgun (WGS) entry which is preliminary data.</text>
</comment>
<organism evidence="2 3">
    <name type="scientific">Salix koriyanagi</name>
    <dbReference type="NCBI Taxonomy" id="2511006"/>
    <lineage>
        <taxon>Eukaryota</taxon>
        <taxon>Viridiplantae</taxon>
        <taxon>Streptophyta</taxon>
        <taxon>Embryophyta</taxon>
        <taxon>Tracheophyta</taxon>
        <taxon>Spermatophyta</taxon>
        <taxon>Magnoliopsida</taxon>
        <taxon>eudicotyledons</taxon>
        <taxon>Gunneridae</taxon>
        <taxon>Pentapetalae</taxon>
        <taxon>rosids</taxon>
        <taxon>fabids</taxon>
        <taxon>Malpighiales</taxon>
        <taxon>Salicaceae</taxon>
        <taxon>Saliceae</taxon>
        <taxon>Salix</taxon>
    </lineage>
</organism>
<evidence type="ECO:0000313" key="2">
    <source>
        <dbReference type="EMBL" id="KAJ6700852.1"/>
    </source>
</evidence>
<keyword evidence="1" id="KW-0472">Membrane</keyword>
<evidence type="ECO:0000256" key="1">
    <source>
        <dbReference type="SAM" id="Phobius"/>
    </source>
</evidence>
<protein>
    <submittedName>
        <fullName evidence="2">Uncharacterized protein</fullName>
    </submittedName>
</protein>
<dbReference type="InterPro" id="IPR027417">
    <property type="entry name" value="P-loop_NTPase"/>
</dbReference>
<keyword evidence="3" id="KW-1185">Reference proteome</keyword>
<evidence type="ECO:0000313" key="3">
    <source>
        <dbReference type="Proteomes" id="UP001151752"/>
    </source>
</evidence>
<reference evidence="2" key="2">
    <citation type="journal article" date="2023" name="Int. J. Mol. Sci.">
        <title>De Novo Assembly and Annotation of 11 Diverse Shrub Willow (Salix) Genomes Reveals Novel Gene Organization in Sex-Linked Regions.</title>
        <authorList>
            <person name="Hyden B."/>
            <person name="Feng K."/>
            <person name="Yates T.B."/>
            <person name="Jawdy S."/>
            <person name="Cereghino C."/>
            <person name="Smart L.B."/>
            <person name="Muchero W."/>
        </authorList>
    </citation>
    <scope>NUCLEOTIDE SEQUENCE</scope>
    <source>
        <tissue evidence="2">Shoot tip</tissue>
    </source>
</reference>
<reference evidence="2" key="1">
    <citation type="submission" date="2022-11" db="EMBL/GenBank/DDBJ databases">
        <authorList>
            <person name="Hyden B.L."/>
            <person name="Feng K."/>
            <person name="Yates T."/>
            <person name="Jawdy S."/>
            <person name="Smart L.B."/>
            <person name="Muchero W."/>
        </authorList>
    </citation>
    <scope>NUCLEOTIDE SEQUENCE</scope>
    <source>
        <tissue evidence="2">Shoot tip</tissue>
    </source>
</reference>
<accession>A0A9Q0Q6Q2</accession>
<dbReference type="Gene3D" id="3.40.50.300">
    <property type="entry name" value="P-loop containing nucleotide triphosphate hydrolases"/>
    <property type="match status" value="1"/>
</dbReference>
<dbReference type="EMBL" id="JAPFFM010000016">
    <property type="protein sequence ID" value="KAJ6700852.1"/>
    <property type="molecule type" value="Genomic_DNA"/>
</dbReference>
<dbReference type="AlphaFoldDB" id="A0A9Q0Q6Q2"/>
<gene>
    <name evidence="2" type="ORF">OIU74_012243</name>
</gene>
<keyword evidence="1" id="KW-1133">Transmembrane helix</keyword>
<dbReference type="Proteomes" id="UP001151752">
    <property type="component" value="Chromosome 1"/>
</dbReference>
<sequence length="195" mass="21342">MAALNILSTSAGAGAIFSSLSSSSFLILIIILTIIIIIVAAAVTAIQNFQPLVFITSLLSLLKPNQNHLLRESSLKCIPISSPSQANLREADPGNALLEFRGNAGSHDLPFSMKTLSALKQTEERSFESKLIPANGFIAFWCGGGTEPKVVVLFEGWMLGFKPLPMEVVQAVDPHVNFIYKYLRILFIRSFSYRI</sequence>
<name>A0A9Q0Q6Q2_9ROSI</name>